<keyword evidence="3" id="KW-0732">Signal</keyword>
<evidence type="ECO:0008006" key="6">
    <source>
        <dbReference type="Google" id="ProtNLM"/>
    </source>
</evidence>
<evidence type="ECO:0000256" key="2">
    <source>
        <dbReference type="SAM" id="Phobius"/>
    </source>
</evidence>
<feature type="compositionally biased region" description="Basic residues" evidence="1">
    <location>
        <begin position="722"/>
        <end position="737"/>
    </location>
</feature>
<feature type="transmembrane region" description="Helical" evidence="2">
    <location>
        <begin position="154"/>
        <end position="176"/>
    </location>
</feature>
<proteinExistence type="predicted"/>
<feature type="compositionally biased region" description="Basic residues" evidence="1">
    <location>
        <begin position="619"/>
        <end position="636"/>
    </location>
</feature>
<dbReference type="Proteomes" id="UP000735541">
    <property type="component" value="Unassembled WGS sequence"/>
</dbReference>
<keyword evidence="2" id="KW-0472">Membrane</keyword>
<dbReference type="PANTHER" id="PTHR48125">
    <property type="entry name" value="LP07818P1"/>
    <property type="match status" value="1"/>
</dbReference>
<feature type="transmembrane region" description="Helical" evidence="2">
    <location>
        <begin position="452"/>
        <end position="471"/>
    </location>
</feature>
<dbReference type="RefSeq" id="WP_228873867.1">
    <property type="nucleotide sequence ID" value="NZ_JAHUVW010000004.1"/>
</dbReference>
<evidence type="ECO:0000256" key="3">
    <source>
        <dbReference type="SAM" id="SignalP"/>
    </source>
</evidence>
<name>A0ABS6U0T5_STRHA</name>
<accession>A0ABS6U0T5</accession>
<feature type="region of interest" description="Disordered" evidence="1">
    <location>
        <begin position="41"/>
        <end position="69"/>
    </location>
</feature>
<evidence type="ECO:0000256" key="1">
    <source>
        <dbReference type="SAM" id="MobiDB-lite"/>
    </source>
</evidence>
<evidence type="ECO:0000313" key="5">
    <source>
        <dbReference type="Proteomes" id="UP000735541"/>
    </source>
</evidence>
<feature type="compositionally biased region" description="Basic residues" evidence="1">
    <location>
        <begin position="766"/>
        <end position="776"/>
    </location>
</feature>
<feature type="transmembrane region" description="Helical" evidence="2">
    <location>
        <begin position="510"/>
        <end position="526"/>
    </location>
</feature>
<keyword evidence="2" id="KW-1133">Transmembrane helix</keyword>
<feature type="signal peptide" evidence="3">
    <location>
        <begin position="1"/>
        <end position="43"/>
    </location>
</feature>
<dbReference type="PANTHER" id="PTHR48125:SF10">
    <property type="entry name" value="OS12G0136300 PROTEIN"/>
    <property type="match status" value="1"/>
</dbReference>
<gene>
    <name evidence="4" type="ORF">STHAL_32410</name>
</gene>
<organism evidence="4 5">
    <name type="scientific">Streptomyces halstedii</name>
    <dbReference type="NCBI Taxonomy" id="1944"/>
    <lineage>
        <taxon>Bacteria</taxon>
        <taxon>Bacillati</taxon>
        <taxon>Actinomycetota</taxon>
        <taxon>Actinomycetes</taxon>
        <taxon>Kitasatosporales</taxon>
        <taxon>Streptomycetaceae</taxon>
        <taxon>Streptomyces</taxon>
    </lineage>
</organism>
<keyword evidence="5" id="KW-1185">Reference proteome</keyword>
<feature type="compositionally biased region" description="Low complexity" evidence="1">
    <location>
        <begin position="637"/>
        <end position="702"/>
    </location>
</feature>
<reference evidence="4 5" key="1">
    <citation type="submission" date="2021-07" db="EMBL/GenBank/DDBJ databases">
        <title>Sequencing Streptomyces halstedii LGO-A4 genome an citrus endophytic actinomycete.</title>
        <authorList>
            <person name="Samborskyy M."/>
            <person name="Scott N."/>
            <person name="Deglau R."/>
            <person name="Dickens S."/>
            <person name="Oliveira L.G."/>
        </authorList>
    </citation>
    <scope>NUCLEOTIDE SEQUENCE [LARGE SCALE GENOMIC DNA]</scope>
    <source>
        <strain evidence="4 5">LGO-A4</strain>
    </source>
</reference>
<feature type="transmembrane region" description="Helical" evidence="2">
    <location>
        <begin position="478"/>
        <end position="498"/>
    </location>
</feature>
<sequence length="776" mass="82649">MTTPCRLWTQLRVLGSARLRLALLVAAAAATTFTLLTSLPAHAEPSPSPTPNAPASADQRTPTPEEMEEIEQLLKEQSERLGKSAQAAMLEAEKERLRKLLPDEGGVLGVFNVTDANGLPISVYTVKSDTGGLLDWDMGIQNLLTEICFMVTKWMVAFCCWLIAWSLSFGLAKLLLAPVLSVASALHTRVIMEMGLPVLFLAVCAVVCVARIFFGDRARGWGDAALSLLLAGLTTTLLASPPQILLGEETGAIAVTRGFALEVADVILDANPAAPQDNDVTTPATGATLSRPLTDALTDAFIVKPAMLLQYGRVFEGECAAAYADARLEQLAFDRAVHARTAKIKKYSGYADYLSPLSWAGLPGASSAINTGLDISTRWGIDHFGNPPMERFEEKCVPGDVDAAKKASLDKLGGGLFLLIAALIVMLLITALAGSFLVAQCGIAWDAVRGEPALIAGTIPGAGRAFLWDWASSVVHRLGRMLVSVISLAVLILIVQAVLDPVQDDWGRELPLRFLCVDIVCIGAYVKRKKLATRSKQVASNLRAKMSNARIGGTHGSVFTQPASDTVPKNHHIMRKTARTAVRAGLAGVSLAHGNPLAALGYAMPQTIGATALMSRLHSGGRRNPRHRAKSAHRPGRGPARQPASGPRPARPGAPSTTSTPRPGAPSTTPSPGTRATTPTPPQADQVPQQPSPSPARSRAGSPPRPTRPAPRQGRPASPNPPRRHVQAHRAAQRRTQRAATPPSRSSTGPAGFDAWLDDREQQALARRRRPSRRST</sequence>
<feature type="region of interest" description="Disordered" evidence="1">
    <location>
        <begin position="617"/>
        <end position="776"/>
    </location>
</feature>
<feature type="transmembrane region" description="Helical" evidence="2">
    <location>
        <begin position="415"/>
        <end position="440"/>
    </location>
</feature>
<feature type="transmembrane region" description="Helical" evidence="2">
    <location>
        <begin position="220"/>
        <end position="239"/>
    </location>
</feature>
<keyword evidence="2" id="KW-0812">Transmembrane</keyword>
<feature type="transmembrane region" description="Helical" evidence="2">
    <location>
        <begin position="196"/>
        <end position="214"/>
    </location>
</feature>
<dbReference type="EMBL" id="JAHUVW010000004">
    <property type="protein sequence ID" value="MBV7674152.1"/>
    <property type="molecule type" value="Genomic_DNA"/>
</dbReference>
<evidence type="ECO:0000313" key="4">
    <source>
        <dbReference type="EMBL" id="MBV7674152.1"/>
    </source>
</evidence>
<comment type="caution">
    <text evidence="4">The sequence shown here is derived from an EMBL/GenBank/DDBJ whole genome shotgun (WGS) entry which is preliminary data.</text>
</comment>
<feature type="chain" id="PRO_5046386621" description="Integral membrane protein" evidence="3">
    <location>
        <begin position="44"/>
        <end position="776"/>
    </location>
</feature>
<protein>
    <recommendedName>
        <fullName evidence="6">Integral membrane protein</fullName>
    </recommendedName>
</protein>